<evidence type="ECO:0000256" key="1">
    <source>
        <dbReference type="SAM" id="Phobius"/>
    </source>
</evidence>
<evidence type="ECO:0000313" key="2">
    <source>
        <dbReference type="EMBL" id="SHN05754.1"/>
    </source>
</evidence>
<proteinExistence type="predicted"/>
<keyword evidence="1" id="KW-1133">Transmembrane helix</keyword>
<organism evidence="2 3">
    <name type="scientific">Duganella sacchari</name>
    <dbReference type="NCBI Taxonomy" id="551987"/>
    <lineage>
        <taxon>Bacteria</taxon>
        <taxon>Pseudomonadati</taxon>
        <taxon>Pseudomonadota</taxon>
        <taxon>Betaproteobacteria</taxon>
        <taxon>Burkholderiales</taxon>
        <taxon>Oxalobacteraceae</taxon>
        <taxon>Telluria group</taxon>
        <taxon>Duganella</taxon>
    </lineage>
</organism>
<name>A0A1M7NPH9_9BURK</name>
<dbReference type="RefSeq" id="WP_072783858.1">
    <property type="nucleotide sequence ID" value="NZ_FRCX01000004.1"/>
</dbReference>
<dbReference type="InterPro" id="IPR046027">
    <property type="entry name" value="DUF5985"/>
</dbReference>
<keyword evidence="1" id="KW-0472">Membrane</keyword>
<feature type="transmembrane region" description="Helical" evidence="1">
    <location>
        <begin position="6"/>
        <end position="24"/>
    </location>
</feature>
<evidence type="ECO:0000313" key="3">
    <source>
        <dbReference type="Proteomes" id="UP000184339"/>
    </source>
</evidence>
<keyword evidence="3" id="KW-1185">Reference proteome</keyword>
<gene>
    <name evidence="2" type="ORF">SAMN05192549_10491</name>
</gene>
<dbReference type="STRING" id="551987.SAMN05192549_10491"/>
<dbReference type="OrthoDB" id="9806559at2"/>
<reference evidence="3" key="1">
    <citation type="submission" date="2016-11" db="EMBL/GenBank/DDBJ databases">
        <authorList>
            <person name="Varghese N."/>
            <person name="Submissions S."/>
        </authorList>
    </citation>
    <scope>NUCLEOTIDE SEQUENCE [LARGE SCALE GENOMIC DNA]</scope>
    <source>
        <strain evidence="3">Sac-22</strain>
    </source>
</reference>
<protein>
    <submittedName>
        <fullName evidence="2">Uncharacterized protein</fullName>
    </submittedName>
</protein>
<keyword evidence="1" id="KW-0812">Transmembrane</keyword>
<sequence length="89" mass="10266">MILFLTGAIVMASAVISLFFLRFWRSTGQRFFLHFALSFLVEALHRAYSAWDGAVHEDSPYHYLVRLLSYGLILWAVVEKNLPGRAPHR</sequence>
<accession>A0A1M7NPH9</accession>
<dbReference type="Proteomes" id="UP000184339">
    <property type="component" value="Unassembled WGS sequence"/>
</dbReference>
<dbReference type="Pfam" id="PF19447">
    <property type="entry name" value="DUF5985"/>
    <property type="match status" value="1"/>
</dbReference>
<dbReference type="AlphaFoldDB" id="A0A1M7NPH9"/>
<dbReference type="EMBL" id="FRCX01000004">
    <property type="protein sequence ID" value="SHN05754.1"/>
    <property type="molecule type" value="Genomic_DNA"/>
</dbReference>